<gene>
    <name evidence="7" type="ORF">N657DRAFT_571939</name>
</gene>
<keyword evidence="2" id="KW-0812">Transmembrane</keyword>
<keyword evidence="4" id="KW-1133">Transmembrane helix</keyword>
<keyword evidence="6" id="KW-0472">Membrane</keyword>
<evidence type="ECO:0000256" key="4">
    <source>
        <dbReference type="ARBA" id="ARBA00022989"/>
    </source>
</evidence>
<keyword evidence="3" id="KW-0999">Mitochondrion inner membrane</keyword>
<evidence type="ECO:0000256" key="3">
    <source>
        <dbReference type="ARBA" id="ARBA00022792"/>
    </source>
</evidence>
<keyword evidence="5" id="KW-0496">Mitochondrion</keyword>
<proteinExistence type="predicted"/>
<keyword evidence="8" id="KW-1185">Reference proteome</keyword>
<dbReference type="GO" id="GO:0006120">
    <property type="term" value="P:mitochondrial electron transport, NADH to ubiquinone"/>
    <property type="evidence" value="ECO:0007669"/>
    <property type="project" value="InterPro"/>
</dbReference>
<evidence type="ECO:0000256" key="2">
    <source>
        <dbReference type="ARBA" id="ARBA00022692"/>
    </source>
</evidence>
<evidence type="ECO:0000313" key="8">
    <source>
        <dbReference type="Proteomes" id="UP001302602"/>
    </source>
</evidence>
<dbReference type="PANTHER" id="PTHR21382">
    <property type="entry name" value="NADH-UBIQUINONE OXIDOREDUCTASE SUBUNIT"/>
    <property type="match status" value="1"/>
</dbReference>
<dbReference type="AlphaFoldDB" id="A0AAN6Z4A6"/>
<dbReference type="InterPro" id="IPR039205">
    <property type="entry name" value="NDUFA11"/>
</dbReference>
<dbReference type="EMBL" id="MU853227">
    <property type="protein sequence ID" value="KAK4124462.1"/>
    <property type="molecule type" value="Genomic_DNA"/>
</dbReference>
<evidence type="ECO:0000256" key="1">
    <source>
        <dbReference type="ARBA" id="ARBA00004448"/>
    </source>
</evidence>
<reference evidence="7" key="2">
    <citation type="submission" date="2023-05" db="EMBL/GenBank/DDBJ databases">
        <authorList>
            <consortium name="Lawrence Berkeley National Laboratory"/>
            <person name="Steindorff A."/>
            <person name="Hensen N."/>
            <person name="Bonometti L."/>
            <person name="Westerberg I."/>
            <person name="Brannstrom I.O."/>
            <person name="Guillou S."/>
            <person name="Cros-Aarteil S."/>
            <person name="Calhoun S."/>
            <person name="Haridas S."/>
            <person name="Kuo A."/>
            <person name="Mondo S."/>
            <person name="Pangilinan J."/>
            <person name="Riley R."/>
            <person name="Labutti K."/>
            <person name="Andreopoulos B."/>
            <person name="Lipzen A."/>
            <person name="Chen C."/>
            <person name="Yanf M."/>
            <person name="Daum C."/>
            <person name="Ng V."/>
            <person name="Clum A."/>
            <person name="Ohm R."/>
            <person name="Martin F."/>
            <person name="Silar P."/>
            <person name="Natvig D."/>
            <person name="Lalanne C."/>
            <person name="Gautier V."/>
            <person name="Ament-Velasquez S.L."/>
            <person name="Kruys A."/>
            <person name="Hutchinson M.I."/>
            <person name="Powell A.J."/>
            <person name="Barry K."/>
            <person name="Miller A.N."/>
            <person name="Grigoriev I.V."/>
            <person name="Debuchy R."/>
            <person name="Gladieux P."/>
            <person name="Thoren M.H."/>
            <person name="Johannesson H."/>
        </authorList>
    </citation>
    <scope>NUCLEOTIDE SEQUENCE</scope>
    <source>
        <strain evidence="7">CBS 731.68</strain>
    </source>
</reference>
<dbReference type="Proteomes" id="UP001302602">
    <property type="component" value="Unassembled WGS sequence"/>
</dbReference>
<dbReference type="GO" id="GO:0005743">
    <property type="term" value="C:mitochondrial inner membrane"/>
    <property type="evidence" value="ECO:0007669"/>
    <property type="project" value="UniProtKB-SubCell"/>
</dbReference>
<evidence type="ECO:0000256" key="5">
    <source>
        <dbReference type="ARBA" id="ARBA00023128"/>
    </source>
</evidence>
<accession>A0AAN6Z4A6</accession>
<name>A0AAN6Z4A6_9PEZI</name>
<sequence>MAPAEDDHYHPKDAIHSGLYNSMVFGGAGLLFAAVKNSLARKNVGPWTTFTKNGGVIATFTLVGGAYEFTRVASANLREKEDYWNHGIGGFVAGAVIGLRTGRMPRILGYGALTAVSCAAFEFTGGTLRGYWNAPQVDEYERKEMLRKNRRRPIEETIAEIGEGRGIRPPGYEERRRERIKERYGIDINPVCADPDAA</sequence>
<organism evidence="7 8">
    <name type="scientific">Parathielavia appendiculata</name>
    <dbReference type="NCBI Taxonomy" id="2587402"/>
    <lineage>
        <taxon>Eukaryota</taxon>
        <taxon>Fungi</taxon>
        <taxon>Dikarya</taxon>
        <taxon>Ascomycota</taxon>
        <taxon>Pezizomycotina</taxon>
        <taxon>Sordariomycetes</taxon>
        <taxon>Sordariomycetidae</taxon>
        <taxon>Sordariales</taxon>
        <taxon>Chaetomiaceae</taxon>
        <taxon>Parathielavia</taxon>
    </lineage>
</organism>
<comment type="caution">
    <text evidence="7">The sequence shown here is derived from an EMBL/GenBank/DDBJ whole genome shotgun (WGS) entry which is preliminary data.</text>
</comment>
<evidence type="ECO:0000313" key="7">
    <source>
        <dbReference type="EMBL" id="KAK4124462.1"/>
    </source>
</evidence>
<dbReference type="GeneID" id="87825617"/>
<dbReference type="PANTHER" id="PTHR21382:SF1">
    <property type="entry name" value="NADH DEHYDROGENASE [UBIQUINONE] 1 ALPHA SUBCOMPLEX SUBUNIT 11"/>
    <property type="match status" value="1"/>
</dbReference>
<comment type="subcellular location">
    <subcellularLocation>
        <location evidence="1">Mitochondrion inner membrane</location>
        <topology evidence="1">Multi-pass membrane protein</topology>
    </subcellularLocation>
</comment>
<dbReference type="RefSeq" id="XP_062648233.1">
    <property type="nucleotide sequence ID" value="XM_062788847.1"/>
</dbReference>
<protein>
    <submittedName>
        <fullName evidence="7">Uncharacterized protein</fullName>
    </submittedName>
</protein>
<evidence type="ECO:0000256" key="6">
    <source>
        <dbReference type="ARBA" id="ARBA00023136"/>
    </source>
</evidence>
<dbReference type="GO" id="GO:0045271">
    <property type="term" value="C:respiratory chain complex I"/>
    <property type="evidence" value="ECO:0007669"/>
    <property type="project" value="InterPro"/>
</dbReference>
<reference evidence="7" key="1">
    <citation type="journal article" date="2023" name="Mol. Phylogenet. Evol.">
        <title>Genome-scale phylogeny and comparative genomics of the fungal order Sordariales.</title>
        <authorList>
            <person name="Hensen N."/>
            <person name="Bonometti L."/>
            <person name="Westerberg I."/>
            <person name="Brannstrom I.O."/>
            <person name="Guillou S."/>
            <person name="Cros-Aarteil S."/>
            <person name="Calhoun S."/>
            <person name="Haridas S."/>
            <person name="Kuo A."/>
            <person name="Mondo S."/>
            <person name="Pangilinan J."/>
            <person name="Riley R."/>
            <person name="LaButti K."/>
            <person name="Andreopoulos B."/>
            <person name="Lipzen A."/>
            <person name="Chen C."/>
            <person name="Yan M."/>
            <person name="Daum C."/>
            <person name="Ng V."/>
            <person name="Clum A."/>
            <person name="Steindorff A."/>
            <person name="Ohm R.A."/>
            <person name="Martin F."/>
            <person name="Silar P."/>
            <person name="Natvig D.O."/>
            <person name="Lalanne C."/>
            <person name="Gautier V."/>
            <person name="Ament-Velasquez S.L."/>
            <person name="Kruys A."/>
            <person name="Hutchinson M.I."/>
            <person name="Powell A.J."/>
            <person name="Barry K."/>
            <person name="Miller A.N."/>
            <person name="Grigoriev I.V."/>
            <person name="Debuchy R."/>
            <person name="Gladieux P."/>
            <person name="Hiltunen Thoren M."/>
            <person name="Johannesson H."/>
        </authorList>
    </citation>
    <scope>NUCLEOTIDE SEQUENCE</scope>
    <source>
        <strain evidence="7">CBS 731.68</strain>
    </source>
</reference>